<name>A0ABS5KJE7_9ACTN</name>
<organism evidence="2 3">
    <name type="scientific">Catenulispora pinistramenti</name>
    <dbReference type="NCBI Taxonomy" id="2705254"/>
    <lineage>
        <taxon>Bacteria</taxon>
        <taxon>Bacillati</taxon>
        <taxon>Actinomycetota</taxon>
        <taxon>Actinomycetes</taxon>
        <taxon>Catenulisporales</taxon>
        <taxon>Catenulisporaceae</taxon>
        <taxon>Catenulispora</taxon>
    </lineage>
</organism>
<evidence type="ECO:0000313" key="2">
    <source>
        <dbReference type="EMBL" id="MBS2546232.1"/>
    </source>
</evidence>
<evidence type="ECO:0000313" key="3">
    <source>
        <dbReference type="Proteomes" id="UP000730482"/>
    </source>
</evidence>
<keyword evidence="3" id="KW-1185">Reference proteome</keyword>
<proteinExistence type="predicted"/>
<feature type="region of interest" description="Disordered" evidence="1">
    <location>
        <begin position="236"/>
        <end position="273"/>
    </location>
</feature>
<dbReference type="Proteomes" id="UP000730482">
    <property type="component" value="Unassembled WGS sequence"/>
</dbReference>
<accession>A0ABS5KJE7</accession>
<dbReference type="EMBL" id="JAAFYZ010000010">
    <property type="protein sequence ID" value="MBS2546232.1"/>
    <property type="molecule type" value="Genomic_DNA"/>
</dbReference>
<comment type="caution">
    <text evidence="2">The sequence shown here is derived from an EMBL/GenBank/DDBJ whole genome shotgun (WGS) entry which is preliminary data.</text>
</comment>
<evidence type="ECO:0000256" key="1">
    <source>
        <dbReference type="SAM" id="MobiDB-lite"/>
    </source>
</evidence>
<reference evidence="2 3" key="1">
    <citation type="submission" date="2020-02" db="EMBL/GenBank/DDBJ databases">
        <title>Acidophilic actinobacteria isolated from forest soil.</title>
        <authorList>
            <person name="Golinska P."/>
        </authorList>
    </citation>
    <scope>NUCLEOTIDE SEQUENCE [LARGE SCALE GENOMIC DNA]</scope>
    <source>
        <strain evidence="2 3">NL8</strain>
    </source>
</reference>
<protein>
    <submittedName>
        <fullName evidence="2">Uncharacterized protein</fullName>
    </submittedName>
</protein>
<sequence length="273" mass="29841">MSRTPPEAAVASLPLKLGGELRILSEDVDLARGTVRWMVRGPHITGVVWLTREDPWDLDDPDGPANFRCRMYSGDSTGIRDRRNDVIRTDPLTCYGVPASRYRLGERMAHLPELAADVIPDRDDYAGVTASARRVVDVRHALARYALGAPWLSDLLWTWRLQTAVKISARASADRARQLDTIRAARAAISRAEAVLDSVAAEFAEAAERGTAPLARDGFDLLSPVKAASEQPTITTLACPAAPHPPTSENLLEVRDHRRGPGTTPPGTHHRDP</sequence>
<dbReference type="RefSeq" id="WP_212007882.1">
    <property type="nucleotide sequence ID" value="NZ_JAAFYZ010000010.1"/>
</dbReference>
<gene>
    <name evidence="2" type="ORF">KGQ19_05055</name>
</gene>